<keyword evidence="1" id="KW-1133">Transmembrane helix</keyword>
<accession>A0ABW3CYA1</accession>
<keyword evidence="4" id="KW-1185">Reference proteome</keyword>
<dbReference type="Proteomes" id="UP001596978">
    <property type="component" value="Unassembled WGS sequence"/>
</dbReference>
<feature type="transmembrane region" description="Helical" evidence="1">
    <location>
        <begin position="6"/>
        <end position="24"/>
    </location>
</feature>
<dbReference type="InterPro" id="IPR011933">
    <property type="entry name" value="Double_TM_dom"/>
</dbReference>
<evidence type="ECO:0000313" key="3">
    <source>
        <dbReference type="EMBL" id="MFD0862284.1"/>
    </source>
</evidence>
<dbReference type="NCBIfam" id="TIGR02226">
    <property type="entry name" value="two_anch"/>
    <property type="match status" value="1"/>
</dbReference>
<evidence type="ECO:0000313" key="4">
    <source>
        <dbReference type="Proteomes" id="UP001596978"/>
    </source>
</evidence>
<evidence type="ECO:0000256" key="1">
    <source>
        <dbReference type="SAM" id="Phobius"/>
    </source>
</evidence>
<comment type="caution">
    <text evidence="3">The sequence shown here is derived from an EMBL/GenBank/DDBJ whole genome shotgun (WGS) entry which is preliminary data.</text>
</comment>
<dbReference type="Pfam" id="PF07584">
    <property type="entry name" value="BatA"/>
    <property type="match status" value="1"/>
</dbReference>
<dbReference type="PANTHER" id="PTHR37464">
    <property type="entry name" value="BLL2463 PROTEIN"/>
    <property type="match status" value="1"/>
</dbReference>
<dbReference type="RefSeq" id="WP_386406907.1">
    <property type="nucleotide sequence ID" value="NZ_JBHTJH010000004.1"/>
</dbReference>
<sequence length="642" mass="72761">MQFKYPEILWALLLLLIPILVHLFQLRRFQKVPFTNVKFLRAVTIQTRKSSQIKKWLVLFTRMLAITALVIAFAQPYLADRDLATSKKETVIYLDNSFSMQAKEKGSSILEGAIQDLIESVPEDARFTLFTNDKTYLGTSIAAIRNDLLQLPFSPTQLSLDAVLFKGNTFFSDDATDKDLIVISDFQQKDETLQLSSETSTRLRWVQLAPQNRSNISIDSAYVSRNDAVNLELTVTLSSQESNEATLPISLYDNERLIAKTAVSFENENSASTIFTLPAGKAINGHLEIDDNALVFDNHLFFNINAPEKINVLAINQDNDDFLKRIFTDDEFELEAVALDQLDYALISTQNLIVLNELTTVPTSLASALKAFTANGGWVSIIPAKEIDLRGYNDFLKNHGLGTFGPRNDSDKRITTIAFDHPLFQGVFESNVRNFQYPKVQSSLESSMISGRKILSFEDDRPLLVQNGNYYLFTASINKENSNFKNSPLIVPTMYNMGRKSLQLSKLYYTIGANNVFDIRSDLQEDQILSIETRGSSFIPLQQNLNNKTRITTTELPREAGIFDVKNKQTVLQQISFNYDRDESKLVYHDIAGLFGQEVANSVATMFDTLKSESRVNELWKWFVIFALLSLVIEMLILKFFK</sequence>
<gene>
    <name evidence="3" type="ORF">ACFQ1M_08680</name>
</gene>
<dbReference type="EMBL" id="JBHTJH010000004">
    <property type="protein sequence ID" value="MFD0862284.1"/>
    <property type="molecule type" value="Genomic_DNA"/>
</dbReference>
<protein>
    <submittedName>
        <fullName evidence="3">BatA domain-containing protein</fullName>
    </submittedName>
</protein>
<feature type="transmembrane region" description="Helical" evidence="1">
    <location>
        <begin position="56"/>
        <end position="78"/>
    </location>
</feature>
<reference evidence="4" key="1">
    <citation type="journal article" date="2019" name="Int. J. Syst. Evol. Microbiol.">
        <title>The Global Catalogue of Microorganisms (GCM) 10K type strain sequencing project: providing services to taxonomists for standard genome sequencing and annotation.</title>
        <authorList>
            <consortium name="The Broad Institute Genomics Platform"/>
            <consortium name="The Broad Institute Genome Sequencing Center for Infectious Disease"/>
            <person name="Wu L."/>
            <person name="Ma J."/>
        </authorList>
    </citation>
    <scope>NUCLEOTIDE SEQUENCE [LARGE SCALE GENOMIC DNA]</scope>
    <source>
        <strain evidence="4">CCUG 62952</strain>
    </source>
</reference>
<keyword evidence="1" id="KW-0472">Membrane</keyword>
<dbReference type="InterPro" id="IPR024163">
    <property type="entry name" value="Aerotolerance_reg_N"/>
</dbReference>
<proteinExistence type="predicted"/>
<name>A0ABW3CYA1_9FLAO</name>
<evidence type="ECO:0000259" key="2">
    <source>
        <dbReference type="Pfam" id="PF07584"/>
    </source>
</evidence>
<feature type="domain" description="Aerotolerance regulator N-terminal" evidence="2">
    <location>
        <begin position="1"/>
        <end position="76"/>
    </location>
</feature>
<organism evidence="3 4">
    <name type="scientific">Sungkyunkwania multivorans</name>
    <dbReference type="NCBI Taxonomy" id="1173618"/>
    <lineage>
        <taxon>Bacteria</taxon>
        <taxon>Pseudomonadati</taxon>
        <taxon>Bacteroidota</taxon>
        <taxon>Flavobacteriia</taxon>
        <taxon>Flavobacteriales</taxon>
        <taxon>Flavobacteriaceae</taxon>
        <taxon>Sungkyunkwania</taxon>
    </lineage>
</organism>
<feature type="transmembrane region" description="Helical" evidence="1">
    <location>
        <begin position="619"/>
        <end position="641"/>
    </location>
</feature>
<keyword evidence="1" id="KW-0812">Transmembrane</keyword>
<dbReference type="PANTHER" id="PTHR37464:SF1">
    <property type="entry name" value="BLL2463 PROTEIN"/>
    <property type="match status" value="1"/>
</dbReference>